<reference evidence="4" key="4">
    <citation type="submission" date="2022-04" db="EMBL/GenBank/DDBJ databases">
        <authorList>
            <person name="Komine T."/>
            <person name="Fukano H."/>
            <person name="Wada S."/>
        </authorList>
    </citation>
    <scope>NUCLEOTIDE SEQUENCE</scope>
    <source>
        <strain evidence="4">NJB18185</strain>
    </source>
</reference>
<dbReference type="SUPFAM" id="SSF51556">
    <property type="entry name" value="Metallo-dependent hydrolases"/>
    <property type="match status" value="1"/>
</dbReference>
<gene>
    <name evidence="3" type="ORF">MmonteBS_21590</name>
    <name evidence="4" type="ORF">NJB18185_31360</name>
</gene>
<dbReference type="GO" id="GO:0016787">
    <property type="term" value="F:hydrolase activity"/>
    <property type="evidence" value="ECO:0007669"/>
    <property type="project" value="InterPro"/>
</dbReference>
<keyword evidence="1" id="KW-0456">Lyase</keyword>
<evidence type="ECO:0000313" key="3">
    <source>
        <dbReference type="EMBL" id="GBG37787.1"/>
    </source>
</evidence>
<organism evidence="4 6">
    <name type="scientific">Mycobacterium montefiorense</name>
    <dbReference type="NCBI Taxonomy" id="154654"/>
    <lineage>
        <taxon>Bacteria</taxon>
        <taxon>Bacillati</taxon>
        <taxon>Actinomycetota</taxon>
        <taxon>Actinomycetes</taxon>
        <taxon>Mycobacteriales</taxon>
        <taxon>Mycobacteriaceae</taxon>
        <taxon>Mycobacterium</taxon>
        <taxon>Mycobacterium simiae complex</taxon>
    </lineage>
</organism>
<dbReference type="PANTHER" id="PTHR21240">
    <property type="entry name" value="2-AMINO-3-CARBOXYLMUCONATE-6-SEMIALDEHYDE DECARBOXYLASE"/>
    <property type="match status" value="1"/>
</dbReference>
<comment type="caution">
    <text evidence="4">The sequence shown here is derived from an EMBL/GenBank/DDBJ whole genome shotgun (WGS) entry which is preliminary data.</text>
</comment>
<dbReference type="GO" id="GO:0019748">
    <property type="term" value="P:secondary metabolic process"/>
    <property type="evidence" value="ECO:0007669"/>
    <property type="project" value="TreeGrafter"/>
</dbReference>
<feature type="domain" description="Amidohydrolase-related" evidence="2">
    <location>
        <begin position="41"/>
        <end position="328"/>
    </location>
</feature>
<dbReference type="GO" id="GO:0005829">
    <property type="term" value="C:cytosol"/>
    <property type="evidence" value="ECO:0007669"/>
    <property type="project" value="TreeGrafter"/>
</dbReference>
<evidence type="ECO:0000313" key="6">
    <source>
        <dbReference type="Proteomes" id="UP001139505"/>
    </source>
</evidence>
<dbReference type="Pfam" id="PF04909">
    <property type="entry name" value="Amidohydro_2"/>
    <property type="match status" value="1"/>
</dbReference>
<evidence type="ECO:0000313" key="5">
    <source>
        <dbReference type="Proteomes" id="UP000245060"/>
    </source>
</evidence>
<keyword evidence="5" id="KW-1185">Reference proteome</keyword>
<protein>
    <submittedName>
        <fullName evidence="4">Amidohydrolase</fullName>
    </submittedName>
</protein>
<evidence type="ECO:0000259" key="2">
    <source>
        <dbReference type="Pfam" id="PF04909"/>
    </source>
</evidence>
<evidence type="ECO:0000256" key="1">
    <source>
        <dbReference type="ARBA" id="ARBA00023239"/>
    </source>
</evidence>
<name>A0AA37PN59_9MYCO</name>
<dbReference type="AlphaFoldDB" id="A0AA37PN59"/>
<dbReference type="InterPro" id="IPR006680">
    <property type="entry name" value="Amidohydro-rel"/>
</dbReference>
<dbReference type="Proteomes" id="UP000245060">
    <property type="component" value="Unassembled WGS sequence"/>
</dbReference>
<dbReference type="InterPro" id="IPR032465">
    <property type="entry name" value="ACMSD"/>
</dbReference>
<dbReference type="InterPro" id="IPR032466">
    <property type="entry name" value="Metal_Hydrolase"/>
</dbReference>
<evidence type="ECO:0000313" key="4">
    <source>
        <dbReference type="EMBL" id="GKU73365.1"/>
    </source>
</evidence>
<dbReference type="EMBL" id="BQYH01000021">
    <property type="protein sequence ID" value="GKU73365.1"/>
    <property type="molecule type" value="Genomic_DNA"/>
</dbReference>
<dbReference type="EMBL" id="BFCH01000017">
    <property type="protein sequence ID" value="GBG37787.1"/>
    <property type="molecule type" value="Genomic_DNA"/>
</dbReference>
<reference evidence="3" key="1">
    <citation type="journal article" date="2018" name="Genome Announc.">
        <title>Draft Genome Sequence of Mycobacterium montefiorense Isolated from Japanese Black Salamander (Hynobius nigrescens).</title>
        <authorList>
            <person name="Fukano H."/>
            <person name="Yoshida M."/>
            <person name="Shimizu A."/>
            <person name="Iwao H."/>
            <person name="Katayama Y."/>
            <person name="Omatsu T."/>
            <person name="Mizutani T."/>
            <person name="Kurata O."/>
            <person name="Wada S."/>
            <person name="Hoshino Y."/>
        </authorList>
    </citation>
    <scope>NUCLEOTIDE SEQUENCE</scope>
    <source>
        <strain evidence="3">BS</strain>
    </source>
</reference>
<dbReference type="GO" id="GO:0016831">
    <property type="term" value="F:carboxy-lyase activity"/>
    <property type="evidence" value="ECO:0007669"/>
    <property type="project" value="InterPro"/>
</dbReference>
<dbReference type="PANTHER" id="PTHR21240:SF30">
    <property type="entry name" value="AMIDOHYDROLASE-RELATED DOMAIN-CONTAINING PROTEIN-RELATED"/>
    <property type="match status" value="1"/>
</dbReference>
<accession>A0AA37PN59</accession>
<reference evidence="5" key="2">
    <citation type="submission" date="2018-04" db="EMBL/GenBank/DDBJ databases">
        <title>Draft genome sequence of Mycobacterium montefiorense isolated from Japanese black salamander.</title>
        <authorList>
            <person name="Fukano H."/>
            <person name="Yoshida M."/>
            <person name="Shimizu A."/>
            <person name="Iwao H."/>
            <person name="Kurata O."/>
            <person name="Katayama Y."/>
            <person name="Omatsu T."/>
            <person name="Mizutani T."/>
            <person name="Wada S."/>
            <person name="Hoshino Y."/>
        </authorList>
    </citation>
    <scope>NUCLEOTIDE SEQUENCE [LARGE SCALE GENOMIC DNA]</scope>
    <source>
        <strain evidence="5">BS</strain>
    </source>
</reference>
<dbReference type="Proteomes" id="UP001139505">
    <property type="component" value="Unassembled WGS sequence"/>
</dbReference>
<dbReference type="RefSeq" id="WP_108921924.1">
    <property type="nucleotide sequence ID" value="NZ_BFCH01000017.1"/>
</dbReference>
<sequence length="329" mass="35923">MRYIALEEAFFIPELAERQPTVVHQQLWKRMQPQYAERCELRLPDFAGHRLAEMDDAGIDIQVLSLTAPGLQVDIDAERACDNARFANDYLAKVIAEHPDRFRGFAALPLQDPAAAAAELERAVTADGFCGALVNDCVTGPGGRYLDAPEYDEVWSAAESLGVPLYLHPGSPPADNWQVIEGRPELYGATWSWAAEVGGHALRILFSGVFDRHPGATMILGHMGEFLPFQRSRLDSRFASTSLGATSTLQRAPSAYLGTNIVFTNSGVFSPAAMLGAVLEVGADAVMFSIDYPYESSYDAVRGFEQTTLSAADREKVAHGNAERLLRIS</sequence>
<dbReference type="Gene3D" id="3.20.20.140">
    <property type="entry name" value="Metal-dependent hydrolases"/>
    <property type="match status" value="1"/>
</dbReference>
<reference evidence="4" key="3">
    <citation type="journal article" date="2022" name="Microbiol. Resour. Announc.">
        <title>Draft Genome Sequences of Eight Mycobacterium montefiorense Strains Isolated from Salamanders in Captivity.</title>
        <authorList>
            <person name="Komine T."/>
            <person name="Ihara H."/>
            <person name="Fukano H."/>
            <person name="Hoshino Y."/>
            <person name="Kurata O."/>
            <person name="Wada S."/>
        </authorList>
    </citation>
    <scope>NUCLEOTIDE SEQUENCE</scope>
    <source>
        <strain evidence="4">NJB18185</strain>
    </source>
</reference>
<proteinExistence type="predicted"/>